<comment type="caution">
    <text evidence="1">The sequence shown here is derived from an EMBL/GenBank/DDBJ whole genome shotgun (WGS) entry which is preliminary data.</text>
</comment>
<evidence type="ECO:0000313" key="2">
    <source>
        <dbReference type="Proteomes" id="UP000573729"/>
    </source>
</evidence>
<organism evidence="1 2">
    <name type="scientific">Microbacterium marinum</name>
    <dbReference type="NCBI Taxonomy" id="421115"/>
    <lineage>
        <taxon>Bacteria</taxon>
        <taxon>Bacillati</taxon>
        <taxon>Actinomycetota</taxon>
        <taxon>Actinomycetes</taxon>
        <taxon>Micrococcales</taxon>
        <taxon>Microbacteriaceae</taxon>
        <taxon>Microbacterium</taxon>
    </lineage>
</organism>
<dbReference type="Proteomes" id="UP000573729">
    <property type="component" value="Unassembled WGS sequence"/>
</dbReference>
<dbReference type="EMBL" id="JACHMD010000001">
    <property type="protein sequence ID" value="MBB4667105.1"/>
    <property type="molecule type" value="Genomic_DNA"/>
</dbReference>
<keyword evidence="2" id="KW-1185">Reference proteome</keyword>
<sequence length="195" mass="21454">MTSVVRRDCTCPSGDGSLRWPCPQHPPLGAPDIPPRDADLIAELRGFAEGSTSARATLMRDAADAIERLALGQEARDDERDALAKAMCAVENRSKAASLEEVQAGIQRWTRHRYEADRLIDELADAGYEVRARKHPEPEITKATWDYAALVKEAEGLYGRAVEHDDVDYEVGLIQRLGLALHEAALRVPVGEGEQ</sequence>
<reference evidence="1 2" key="1">
    <citation type="submission" date="2020-08" db="EMBL/GenBank/DDBJ databases">
        <title>Sequencing the genomes of 1000 actinobacteria strains.</title>
        <authorList>
            <person name="Klenk H.-P."/>
        </authorList>
    </citation>
    <scope>NUCLEOTIDE SEQUENCE [LARGE SCALE GENOMIC DNA]</scope>
    <source>
        <strain evidence="1 2">DSM 24947</strain>
    </source>
</reference>
<dbReference type="RefSeq" id="WP_184217291.1">
    <property type="nucleotide sequence ID" value="NZ_JACHMD010000001.1"/>
</dbReference>
<evidence type="ECO:0000313" key="1">
    <source>
        <dbReference type="EMBL" id="MBB4667105.1"/>
    </source>
</evidence>
<protein>
    <submittedName>
        <fullName evidence="1">Uncharacterized protein</fullName>
    </submittedName>
</protein>
<accession>A0A7W7BQR3</accession>
<gene>
    <name evidence="1" type="ORF">BKA24_001814</name>
</gene>
<name>A0A7W7BQR3_9MICO</name>
<proteinExistence type="predicted"/>
<dbReference type="AlphaFoldDB" id="A0A7W7BQR3"/>